<dbReference type="Gene3D" id="3.40.50.150">
    <property type="entry name" value="Vaccinia Virus protein VP39"/>
    <property type="match status" value="1"/>
</dbReference>
<proteinExistence type="inferred from homology"/>
<reference evidence="6" key="1">
    <citation type="journal article" date="2015" name="Nature">
        <title>Complex archaea that bridge the gap between prokaryotes and eukaryotes.</title>
        <authorList>
            <person name="Spang A."/>
            <person name="Saw J.H."/>
            <person name="Jorgensen S.L."/>
            <person name="Zaremba-Niedzwiedzka K."/>
            <person name="Martijn J."/>
            <person name="Lind A.E."/>
            <person name="van Eijk R."/>
            <person name="Schleper C."/>
            <person name="Guy L."/>
            <person name="Ettema T.J."/>
        </authorList>
    </citation>
    <scope>NUCLEOTIDE SEQUENCE</scope>
</reference>
<sequence>LTLSEEQMRFANRRAAEAGVAERVRFHLRDYREETGTYDRIVSVGMFEHVGINHYPDFFSTVGKLLTEDGVCVLHSIGRMSGPSTTCAWIRKRIFPGGYSPALSEVLPAVEQSGLWVTDIEILRLHYAETLLAWRRRFQANRSSIAESLDERFCRMWEFYLASCEAGFRYNHLVVFQIQLAHRLDAVPVTRDYIEDTKPHLPDLSGDESTDAVK</sequence>
<dbReference type="PANTHER" id="PTHR43667">
    <property type="entry name" value="CYCLOPROPANE-FATTY-ACYL-PHOSPHOLIPID SYNTHASE"/>
    <property type="match status" value="1"/>
</dbReference>
<dbReference type="PANTHER" id="PTHR43667:SF1">
    <property type="entry name" value="CYCLOPROPANE-FATTY-ACYL-PHOSPHOLIPID SYNTHASE"/>
    <property type="match status" value="1"/>
</dbReference>
<accession>A0A0F9BIT4</accession>
<evidence type="ECO:0000256" key="1">
    <source>
        <dbReference type="ARBA" id="ARBA00010815"/>
    </source>
</evidence>
<name>A0A0F9BIT4_9ZZZZ</name>
<gene>
    <name evidence="6" type="ORF">LCGC14_2442280</name>
</gene>
<evidence type="ECO:0008006" key="7">
    <source>
        <dbReference type="Google" id="ProtNLM"/>
    </source>
</evidence>
<evidence type="ECO:0000256" key="2">
    <source>
        <dbReference type="ARBA" id="ARBA00022603"/>
    </source>
</evidence>
<dbReference type="GO" id="GO:0008610">
    <property type="term" value="P:lipid biosynthetic process"/>
    <property type="evidence" value="ECO:0007669"/>
    <property type="project" value="InterPro"/>
</dbReference>
<dbReference type="InterPro" id="IPR050723">
    <property type="entry name" value="CFA/CMAS"/>
</dbReference>
<dbReference type="EMBL" id="LAZR01037610">
    <property type="protein sequence ID" value="KKL21755.1"/>
    <property type="molecule type" value="Genomic_DNA"/>
</dbReference>
<protein>
    <recommendedName>
        <fullName evidence="7">Cyclopropane-fatty-acyl-phospholipid synthase</fullName>
    </recommendedName>
</protein>
<keyword evidence="2" id="KW-0489">Methyltransferase</keyword>
<dbReference type="Pfam" id="PF02353">
    <property type="entry name" value="CMAS"/>
    <property type="match status" value="1"/>
</dbReference>
<feature type="non-terminal residue" evidence="6">
    <location>
        <position position="1"/>
    </location>
</feature>
<evidence type="ECO:0000256" key="5">
    <source>
        <dbReference type="ARBA" id="ARBA00023098"/>
    </source>
</evidence>
<comment type="caution">
    <text evidence="6">The sequence shown here is derived from an EMBL/GenBank/DDBJ whole genome shotgun (WGS) entry which is preliminary data.</text>
</comment>
<dbReference type="AlphaFoldDB" id="A0A0F9BIT4"/>
<evidence type="ECO:0000313" key="6">
    <source>
        <dbReference type="EMBL" id="KKL21755.1"/>
    </source>
</evidence>
<dbReference type="InterPro" id="IPR003333">
    <property type="entry name" value="CMAS"/>
</dbReference>
<comment type="similarity">
    <text evidence="1">Belongs to the CFA/CMAS family.</text>
</comment>
<evidence type="ECO:0000256" key="4">
    <source>
        <dbReference type="ARBA" id="ARBA00022691"/>
    </source>
</evidence>
<dbReference type="InterPro" id="IPR029063">
    <property type="entry name" value="SAM-dependent_MTases_sf"/>
</dbReference>
<keyword evidence="4" id="KW-0949">S-adenosyl-L-methionine</keyword>
<keyword evidence="3" id="KW-0808">Transferase</keyword>
<dbReference type="PIRSF" id="PIRSF003085">
    <property type="entry name" value="CMAS"/>
    <property type="match status" value="1"/>
</dbReference>
<dbReference type="SUPFAM" id="SSF53335">
    <property type="entry name" value="S-adenosyl-L-methionine-dependent methyltransferases"/>
    <property type="match status" value="1"/>
</dbReference>
<evidence type="ECO:0000256" key="3">
    <source>
        <dbReference type="ARBA" id="ARBA00022679"/>
    </source>
</evidence>
<dbReference type="GO" id="GO:0032259">
    <property type="term" value="P:methylation"/>
    <property type="evidence" value="ECO:0007669"/>
    <property type="project" value="UniProtKB-KW"/>
</dbReference>
<dbReference type="GO" id="GO:0008168">
    <property type="term" value="F:methyltransferase activity"/>
    <property type="evidence" value="ECO:0007669"/>
    <property type="project" value="UniProtKB-KW"/>
</dbReference>
<organism evidence="6">
    <name type="scientific">marine sediment metagenome</name>
    <dbReference type="NCBI Taxonomy" id="412755"/>
    <lineage>
        <taxon>unclassified sequences</taxon>
        <taxon>metagenomes</taxon>
        <taxon>ecological metagenomes</taxon>
    </lineage>
</organism>
<keyword evidence="5" id="KW-0443">Lipid metabolism</keyword>